<feature type="region of interest" description="Disordered" evidence="1">
    <location>
        <begin position="149"/>
        <end position="173"/>
    </location>
</feature>
<feature type="non-terminal residue" evidence="2">
    <location>
        <position position="1"/>
    </location>
</feature>
<proteinExistence type="predicted"/>
<dbReference type="EMBL" id="ASPP01000965">
    <property type="protein sequence ID" value="ETO36142.1"/>
    <property type="molecule type" value="Genomic_DNA"/>
</dbReference>
<evidence type="ECO:0000313" key="3">
    <source>
        <dbReference type="Proteomes" id="UP000023152"/>
    </source>
</evidence>
<comment type="caution">
    <text evidence="2">The sequence shown here is derived from an EMBL/GenBank/DDBJ whole genome shotgun (WGS) entry which is preliminary data.</text>
</comment>
<evidence type="ECO:0000313" key="2">
    <source>
        <dbReference type="EMBL" id="ETO36142.1"/>
    </source>
</evidence>
<reference evidence="2 3" key="1">
    <citation type="journal article" date="2013" name="Curr. Biol.">
        <title>The Genome of the Foraminiferan Reticulomyxa filosa.</title>
        <authorList>
            <person name="Glockner G."/>
            <person name="Hulsmann N."/>
            <person name="Schleicher M."/>
            <person name="Noegel A.A."/>
            <person name="Eichinger L."/>
            <person name="Gallinger C."/>
            <person name="Pawlowski J."/>
            <person name="Sierra R."/>
            <person name="Euteneuer U."/>
            <person name="Pillet L."/>
            <person name="Moustafa A."/>
            <person name="Platzer M."/>
            <person name="Groth M."/>
            <person name="Szafranski K."/>
            <person name="Schliwa M."/>
        </authorList>
    </citation>
    <scope>NUCLEOTIDE SEQUENCE [LARGE SCALE GENOMIC DNA]</scope>
</reference>
<name>X6PEM7_RETFI</name>
<keyword evidence="3" id="KW-1185">Reference proteome</keyword>
<dbReference type="AlphaFoldDB" id="X6PEM7"/>
<organism evidence="2 3">
    <name type="scientific">Reticulomyxa filosa</name>
    <dbReference type="NCBI Taxonomy" id="46433"/>
    <lineage>
        <taxon>Eukaryota</taxon>
        <taxon>Sar</taxon>
        <taxon>Rhizaria</taxon>
        <taxon>Retaria</taxon>
        <taxon>Foraminifera</taxon>
        <taxon>Monothalamids</taxon>
        <taxon>Reticulomyxidae</taxon>
        <taxon>Reticulomyxa</taxon>
    </lineage>
</organism>
<sequence>VDNHINFSKYLKFYHAFKDVIRLTRYHLHSNRNDPKLVEEINAKVYNEDATVNPVLNVQSEEEKHDPLKNFFSNQTNEENKEKEANPAIVQTNTSNLSANFFASIAVDPKMQSEIEMDLDLFQMLEQRIVKVLTIQANKIDESEKTALDEAKKQNRRTEHRTSGHNILSLFKS</sequence>
<evidence type="ECO:0000256" key="1">
    <source>
        <dbReference type="SAM" id="MobiDB-lite"/>
    </source>
</evidence>
<protein>
    <submittedName>
        <fullName evidence="2">Uncharacterized protein</fullName>
    </submittedName>
</protein>
<dbReference type="Proteomes" id="UP000023152">
    <property type="component" value="Unassembled WGS sequence"/>
</dbReference>
<feature type="compositionally biased region" description="Basic and acidic residues" evidence="1">
    <location>
        <begin position="149"/>
        <end position="162"/>
    </location>
</feature>
<gene>
    <name evidence="2" type="ORF">RFI_00916</name>
</gene>
<accession>X6PEM7</accession>